<dbReference type="Gene3D" id="3.40.50.410">
    <property type="entry name" value="von Willebrand factor, type A domain"/>
    <property type="match status" value="1"/>
</dbReference>
<evidence type="ECO:0000313" key="3">
    <source>
        <dbReference type="Proteomes" id="UP000176645"/>
    </source>
</evidence>
<dbReference type="AlphaFoldDB" id="A0A1G1WF28"/>
<dbReference type="EMBL" id="MHCU01000073">
    <property type="protein sequence ID" value="OGY26305.1"/>
    <property type="molecule type" value="Genomic_DNA"/>
</dbReference>
<dbReference type="Proteomes" id="UP000176645">
    <property type="component" value="Unassembled WGS sequence"/>
</dbReference>
<dbReference type="InterPro" id="IPR052969">
    <property type="entry name" value="Thr-specific_kinase-like"/>
</dbReference>
<dbReference type="PANTHER" id="PTHR47763">
    <property type="entry name" value="ALPHA-PROTEIN KINASE VWKA"/>
    <property type="match status" value="1"/>
</dbReference>
<gene>
    <name evidence="2" type="ORF">A2Z42_04410</name>
</gene>
<dbReference type="InterPro" id="IPR036465">
    <property type="entry name" value="vWFA_dom_sf"/>
</dbReference>
<protein>
    <recommendedName>
        <fullName evidence="1">VWFA domain-containing protein</fullName>
    </recommendedName>
</protein>
<dbReference type="PROSITE" id="PS50234">
    <property type="entry name" value="VWFA"/>
    <property type="match status" value="1"/>
</dbReference>
<reference evidence="2 3" key="1">
    <citation type="journal article" date="2016" name="Nat. Commun.">
        <title>Thousands of microbial genomes shed light on interconnected biogeochemical processes in an aquifer system.</title>
        <authorList>
            <person name="Anantharaman K."/>
            <person name="Brown C.T."/>
            <person name="Hug L.A."/>
            <person name="Sharon I."/>
            <person name="Castelle C.J."/>
            <person name="Probst A.J."/>
            <person name="Thomas B.C."/>
            <person name="Singh A."/>
            <person name="Wilkins M.J."/>
            <person name="Karaoz U."/>
            <person name="Brodie E.L."/>
            <person name="Williams K.H."/>
            <person name="Hubbard S.S."/>
            <person name="Banfield J.F."/>
        </authorList>
    </citation>
    <scope>NUCLEOTIDE SEQUENCE [LARGE SCALE GENOMIC DNA]</scope>
</reference>
<dbReference type="SUPFAM" id="SSF53300">
    <property type="entry name" value="vWA-like"/>
    <property type="match status" value="1"/>
</dbReference>
<dbReference type="CDD" id="cd00198">
    <property type="entry name" value="vWFA"/>
    <property type="match status" value="1"/>
</dbReference>
<dbReference type="InterPro" id="IPR002035">
    <property type="entry name" value="VWF_A"/>
</dbReference>
<organism evidence="2 3">
    <name type="scientific">Candidatus Woykebacteria bacterium RBG_19FT_COMBO_43_10</name>
    <dbReference type="NCBI Taxonomy" id="1802598"/>
    <lineage>
        <taxon>Bacteria</taxon>
        <taxon>Candidatus Woykeibacteriota</taxon>
    </lineage>
</organism>
<evidence type="ECO:0000259" key="1">
    <source>
        <dbReference type="PROSITE" id="PS50234"/>
    </source>
</evidence>
<dbReference type="SMART" id="SM00327">
    <property type="entry name" value="VWA"/>
    <property type="match status" value="1"/>
</dbReference>
<comment type="caution">
    <text evidence="2">The sequence shown here is derived from an EMBL/GenBank/DDBJ whole genome shotgun (WGS) entry which is preliminary data.</text>
</comment>
<name>A0A1G1WF28_9BACT</name>
<dbReference type="Pfam" id="PF00092">
    <property type="entry name" value="VWA"/>
    <property type="match status" value="1"/>
</dbReference>
<evidence type="ECO:0000313" key="2">
    <source>
        <dbReference type="EMBL" id="OGY26305.1"/>
    </source>
</evidence>
<accession>A0A1G1WF28</accession>
<proteinExistence type="predicted"/>
<feature type="domain" description="VWFA" evidence="1">
    <location>
        <begin position="42"/>
        <end position="182"/>
    </location>
</feature>
<sequence length="244" mass="26644">MNGKSIEVPIPDPASLVAASSETVSVSLGRGPLNFGGTAYVDIVFVIDTTGSMENEIDGLLATSQKFVDRLAKKQIDWRIAIESFGDLTVTGDRIEATSFSKNVELIKRLLREIPRNSGGGNDGESSLEALLKALNLSGFRQNAIKVFILMTDEPALQTRQLNADMVIETLRRKGVITFVISGPFDYFKRMAKTTGASWFQISSGTDFLSILETFSKKVSQVIDEVQRLADGNVQKYLQLKSGG</sequence>